<dbReference type="OrthoDB" id="2474838at2"/>
<dbReference type="RefSeq" id="WP_144991232.1">
    <property type="nucleotide sequence ID" value="NZ_VNJK01000001.1"/>
</dbReference>
<dbReference type="InterPro" id="IPR010982">
    <property type="entry name" value="Lambda_DNA-bd_dom_sf"/>
</dbReference>
<reference evidence="3 4" key="1">
    <citation type="submission" date="2019-07" db="EMBL/GenBank/DDBJ databases">
        <authorList>
            <person name="Kim J."/>
        </authorList>
    </citation>
    <scope>NUCLEOTIDE SEQUENCE [LARGE SCALE GENOMIC DNA]</scope>
    <source>
        <strain evidence="3 4">N4</strain>
    </source>
</reference>
<keyword evidence="4" id="KW-1185">Reference proteome</keyword>
<dbReference type="InterPro" id="IPR050807">
    <property type="entry name" value="TransReg_Diox_bact_type"/>
</dbReference>
<proteinExistence type="predicted"/>
<feature type="domain" description="HTH cro/C1-type" evidence="2">
    <location>
        <begin position="13"/>
        <end position="68"/>
    </location>
</feature>
<dbReference type="Gene3D" id="1.25.40.10">
    <property type="entry name" value="Tetratricopeptide repeat domain"/>
    <property type="match status" value="1"/>
</dbReference>
<sequence length="384" mass="44464">MPVITTPTFGDLIRQHRTTKELTLNKLSDLTGINKGTISKIENGEVKKPEFRTLKIIAEALQIPYETYLILYIEAEKSPDVISNILNDAIKEKRSIHIITQIASKFLETERLDSYDATTQLFNSTQSQVNSELQLALYKTIINYSRGHGVMPYLARSLFQEYLIERNNFSKLKDTYPSGKYILKYKDLLPPGEYVTLLYCLMVHSYVIREHEDCVSYCQALLVNKEEEAVKVRTYAIDYLRGSHYHLGNYELAEKYAEEYRKYVPSIGSTNDRLITAMINAKRGKVELAVEQFEKCLQLCNDGFTVHIVTEYISLCLAHDQMNKIPNLLLTYESKILEQPYTTPMEKNEVARFYKLKGDYYTEVNDIIQAIRNYIKGAYAYAYK</sequence>
<dbReference type="SUPFAM" id="SSF47413">
    <property type="entry name" value="lambda repressor-like DNA-binding domains"/>
    <property type="match status" value="1"/>
</dbReference>
<dbReference type="Proteomes" id="UP000318102">
    <property type="component" value="Unassembled WGS sequence"/>
</dbReference>
<dbReference type="GO" id="GO:0003677">
    <property type="term" value="F:DNA binding"/>
    <property type="evidence" value="ECO:0007669"/>
    <property type="project" value="UniProtKB-KW"/>
</dbReference>
<accession>A0A559J2K4</accession>
<dbReference type="GO" id="GO:0003700">
    <property type="term" value="F:DNA-binding transcription factor activity"/>
    <property type="evidence" value="ECO:0007669"/>
    <property type="project" value="TreeGrafter"/>
</dbReference>
<dbReference type="InterPro" id="IPR011990">
    <property type="entry name" value="TPR-like_helical_dom_sf"/>
</dbReference>
<dbReference type="SMART" id="SM00530">
    <property type="entry name" value="HTH_XRE"/>
    <property type="match status" value="1"/>
</dbReference>
<dbReference type="InterPro" id="IPR001387">
    <property type="entry name" value="Cro/C1-type_HTH"/>
</dbReference>
<gene>
    <name evidence="3" type="ORF">FPZ44_14285</name>
</gene>
<dbReference type="PANTHER" id="PTHR46797">
    <property type="entry name" value="HTH-TYPE TRANSCRIPTIONAL REGULATOR"/>
    <property type="match status" value="1"/>
</dbReference>
<dbReference type="EMBL" id="VNJK01000001">
    <property type="protein sequence ID" value="TVX94117.1"/>
    <property type="molecule type" value="Genomic_DNA"/>
</dbReference>
<dbReference type="SUPFAM" id="SSF48452">
    <property type="entry name" value="TPR-like"/>
    <property type="match status" value="1"/>
</dbReference>
<dbReference type="Gene3D" id="1.10.260.40">
    <property type="entry name" value="lambda repressor-like DNA-binding domains"/>
    <property type="match status" value="1"/>
</dbReference>
<dbReference type="PANTHER" id="PTHR46797:SF1">
    <property type="entry name" value="METHYLPHOSPHONATE SYNTHASE"/>
    <property type="match status" value="1"/>
</dbReference>
<dbReference type="PROSITE" id="PS50943">
    <property type="entry name" value="HTH_CROC1"/>
    <property type="match status" value="1"/>
</dbReference>
<name>A0A559J2K4_9BACL</name>
<evidence type="ECO:0000259" key="2">
    <source>
        <dbReference type="PROSITE" id="PS50943"/>
    </source>
</evidence>
<dbReference type="AlphaFoldDB" id="A0A559J2K4"/>
<evidence type="ECO:0000313" key="4">
    <source>
        <dbReference type="Proteomes" id="UP000318102"/>
    </source>
</evidence>
<keyword evidence="1" id="KW-0238">DNA-binding</keyword>
<dbReference type="CDD" id="cd00093">
    <property type="entry name" value="HTH_XRE"/>
    <property type="match status" value="1"/>
</dbReference>
<protein>
    <submittedName>
        <fullName evidence="3">Helix-turn-helix domain-containing protein</fullName>
    </submittedName>
</protein>
<evidence type="ECO:0000313" key="3">
    <source>
        <dbReference type="EMBL" id="TVX94117.1"/>
    </source>
</evidence>
<comment type="caution">
    <text evidence="3">The sequence shown here is derived from an EMBL/GenBank/DDBJ whole genome shotgun (WGS) entry which is preliminary data.</text>
</comment>
<dbReference type="GO" id="GO:0005829">
    <property type="term" value="C:cytosol"/>
    <property type="evidence" value="ECO:0007669"/>
    <property type="project" value="TreeGrafter"/>
</dbReference>
<evidence type="ECO:0000256" key="1">
    <source>
        <dbReference type="ARBA" id="ARBA00023125"/>
    </source>
</evidence>
<organism evidence="3 4">
    <name type="scientific">Paenibacillus agilis</name>
    <dbReference type="NCBI Taxonomy" id="3020863"/>
    <lineage>
        <taxon>Bacteria</taxon>
        <taxon>Bacillati</taxon>
        <taxon>Bacillota</taxon>
        <taxon>Bacilli</taxon>
        <taxon>Bacillales</taxon>
        <taxon>Paenibacillaceae</taxon>
        <taxon>Paenibacillus</taxon>
    </lineage>
</organism>
<dbReference type="Pfam" id="PF01381">
    <property type="entry name" value="HTH_3"/>
    <property type="match status" value="1"/>
</dbReference>